<proteinExistence type="inferred from homology"/>
<reference evidence="6" key="2">
    <citation type="submission" date="2015-06" db="UniProtKB">
        <authorList>
            <consortium name="EnsemblMetazoa"/>
        </authorList>
    </citation>
    <scope>IDENTIFICATION</scope>
</reference>
<evidence type="ECO:0000313" key="6">
    <source>
        <dbReference type="EnsemblMetazoa" id="tetur07g02790.1"/>
    </source>
</evidence>
<protein>
    <recommendedName>
        <fullName evidence="5">Peptide chain release factor domain-containing protein</fullName>
    </recommendedName>
</protein>
<dbReference type="Gene3D" id="3.30.160.20">
    <property type="match status" value="1"/>
</dbReference>
<dbReference type="InterPro" id="IPR050057">
    <property type="entry name" value="Prokaryotic/Mito_RF"/>
</dbReference>
<dbReference type="eggNOG" id="KOG2726">
    <property type="taxonomic scope" value="Eukaryota"/>
</dbReference>
<keyword evidence="3" id="KW-0648">Protein biosynthesis</keyword>
<comment type="similarity">
    <text evidence="1">Belongs to the prokaryotic/mitochondrial release factor family.</text>
</comment>
<dbReference type="PANTHER" id="PTHR43804:SF7">
    <property type="entry name" value="LD18447P"/>
    <property type="match status" value="1"/>
</dbReference>
<evidence type="ECO:0000313" key="7">
    <source>
        <dbReference type="Proteomes" id="UP000015104"/>
    </source>
</evidence>
<evidence type="ECO:0000256" key="2">
    <source>
        <dbReference type="ARBA" id="ARBA00022481"/>
    </source>
</evidence>
<gene>
    <name evidence="6" type="primary">107362073</name>
</gene>
<evidence type="ECO:0000259" key="5">
    <source>
        <dbReference type="SMART" id="SM00937"/>
    </source>
</evidence>
<dbReference type="SUPFAM" id="SSF75620">
    <property type="entry name" value="Release factor"/>
    <property type="match status" value="1"/>
</dbReference>
<dbReference type="InterPro" id="IPR005139">
    <property type="entry name" value="PCRF"/>
</dbReference>
<dbReference type="SMART" id="SM00937">
    <property type="entry name" value="PCRF"/>
    <property type="match status" value="1"/>
</dbReference>
<dbReference type="OrthoDB" id="2019491at2759"/>
<dbReference type="PANTHER" id="PTHR43804">
    <property type="entry name" value="LD18447P"/>
    <property type="match status" value="1"/>
</dbReference>
<dbReference type="InterPro" id="IPR000352">
    <property type="entry name" value="Pep_chain_release_fac_I"/>
</dbReference>
<dbReference type="KEGG" id="tut:107362073"/>
<dbReference type="EMBL" id="CAEY01001884">
    <property type="status" value="NOT_ANNOTATED_CDS"/>
    <property type="molecule type" value="Genomic_DNA"/>
</dbReference>
<name>T1K8W1_TETUR</name>
<keyword evidence="4" id="KW-0175">Coiled coil</keyword>
<evidence type="ECO:0000256" key="1">
    <source>
        <dbReference type="ARBA" id="ARBA00010835"/>
    </source>
</evidence>
<dbReference type="InterPro" id="IPR045853">
    <property type="entry name" value="Pep_chain_release_fac_I_sf"/>
</dbReference>
<dbReference type="Gene3D" id="3.30.70.1660">
    <property type="match status" value="1"/>
</dbReference>
<dbReference type="GO" id="GO:0003747">
    <property type="term" value="F:translation release factor activity"/>
    <property type="evidence" value="ECO:0007669"/>
    <property type="project" value="InterPro"/>
</dbReference>
<reference evidence="7" key="1">
    <citation type="submission" date="2011-08" db="EMBL/GenBank/DDBJ databases">
        <authorList>
            <person name="Rombauts S."/>
        </authorList>
    </citation>
    <scope>NUCLEOTIDE SEQUENCE</scope>
    <source>
        <strain evidence="7">London</strain>
    </source>
</reference>
<feature type="domain" description="Peptide chain release factor" evidence="5">
    <location>
        <begin position="65"/>
        <end position="178"/>
    </location>
</feature>
<evidence type="ECO:0000256" key="3">
    <source>
        <dbReference type="ARBA" id="ARBA00022917"/>
    </source>
</evidence>
<dbReference type="EnsemblMetazoa" id="tetur07g02790.1">
    <property type="protein sequence ID" value="tetur07g02790.1"/>
    <property type="gene ID" value="tetur07g02790"/>
</dbReference>
<sequence length="363" mass="42003">MIFKNSFKVILPIFKRFNATSLLRRYSNKPNLLEIPIPKVLLSKANLDQTNRFDALVDELNQLHEIMNEADSNLENLVNEDLRKLRVKFLDLQNDIIDTLTKDEYSNVNECFLEIKAGVGGQEAMLFAAELLQIYLKYIKWHGWMIASVEDDLSELGGLKHAALSIKGFQVFTFLRHEAGVHRIQRVPSTERSGRIHTSTASVGILPLRNLGKIDLKDADLKFEATTSSGPGGQHVNRTETCARVVHLPTNLQVVCQETRSYLENKERALQRLKSLLARRENELHYANYQKLRREQYGDSGRSEKIRTYNIVQDRVTDHRLNENLYHIKDFMKGEPERLHRMIVKLEDIRKQSILKRVLVDCK</sequence>
<keyword evidence="7" id="KW-1185">Reference proteome</keyword>
<keyword evidence="2" id="KW-0488">Methylation</keyword>
<feature type="coiled-coil region" evidence="4">
    <location>
        <begin position="256"/>
        <end position="283"/>
    </location>
</feature>
<dbReference type="HOGENOM" id="CLU_036856_0_3_1"/>
<organism evidence="6 7">
    <name type="scientific">Tetranychus urticae</name>
    <name type="common">Two-spotted spider mite</name>
    <dbReference type="NCBI Taxonomy" id="32264"/>
    <lineage>
        <taxon>Eukaryota</taxon>
        <taxon>Metazoa</taxon>
        <taxon>Ecdysozoa</taxon>
        <taxon>Arthropoda</taxon>
        <taxon>Chelicerata</taxon>
        <taxon>Arachnida</taxon>
        <taxon>Acari</taxon>
        <taxon>Acariformes</taxon>
        <taxon>Trombidiformes</taxon>
        <taxon>Prostigmata</taxon>
        <taxon>Eleutherengona</taxon>
        <taxon>Raphignathae</taxon>
        <taxon>Tetranychoidea</taxon>
        <taxon>Tetranychidae</taxon>
        <taxon>Tetranychus</taxon>
    </lineage>
</organism>
<dbReference type="STRING" id="32264.T1K8W1"/>
<dbReference type="Pfam" id="PF00472">
    <property type="entry name" value="RF-1"/>
    <property type="match status" value="1"/>
</dbReference>
<evidence type="ECO:0000256" key="4">
    <source>
        <dbReference type="SAM" id="Coils"/>
    </source>
</evidence>
<dbReference type="Proteomes" id="UP000015104">
    <property type="component" value="Unassembled WGS sequence"/>
</dbReference>
<dbReference type="GO" id="GO:0005737">
    <property type="term" value="C:cytoplasm"/>
    <property type="evidence" value="ECO:0007669"/>
    <property type="project" value="UniProtKB-ARBA"/>
</dbReference>
<dbReference type="OMA" id="LEWEVFR"/>
<accession>T1K8W1</accession>
<dbReference type="AlphaFoldDB" id="T1K8W1"/>
<dbReference type="Pfam" id="PF03462">
    <property type="entry name" value="PCRF"/>
    <property type="match status" value="1"/>
</dbReference>